<dbReference type="InterPro" id="IPR018247">
    <property type="entry name" value="EF_Hand_1_Ca_BS"/>
</dbReference>
<proteinExistence type="predicted"/>
<dbReference type="Gene3D" id="1.10.238.220">
    <property type="match status" value="1"/>
</dbReference>
<dbReference type="GO" id="GO:0005509">
    <property type="term" value="F:calcium ion binding"/>
    <property type="evidence" value="ECO:0007669"/>
    <property type="project" value="InterPro"/>
</dbReference>
<dbReference type="PROSITE" id="PS00018">
    <property type="entry name" value="EF_HAND_1"/>
    <property type="match status" value="1"/>
</dbReference>
<dbReference type="GO" id="GO:0000159">
    <property type="term" value="C:protein phosphatase type 2A complex"/>
    <property type="evidence" value="ECO:0007669"/>
    <property type="project" value="TreeGrafter"/>
</dbReference>
<evidence type="ECO:0000256" key="1">
    <source>
        <dbReference type="ARBA" id="ARBA00022723"/>
    </source>
</evidence>
<dbReference type="STRING" id="1806994.A0A507BZ40"/>
<dbReference type="EMBL" id="QEAO01000052">
    <property type="protein sequence ID" value="TPX31016.1"/>
    <property type="molecule type" value="Genomic_DNA"/>
</dbReference>
<feature type="compositionally biased region" description="Polar residues" evidence="3">
    <location>
        <begin position="85"/>
        <end position="95"/>
    </location>
</feature>
<name>A0A507BZ40_9FUNG</name>
<dbReference type="PANTHER" id="PTHR14095:SF0">
    <property type="entry name" value="MIP22305P"/>
    <property type="match status" value="1"/>
</dbReference>
<dbReference type="SUPFAM" id="SSF47473">
    <property type="entry name" value="EF-hand"/>
    <property type="match status" value="2"/>
</dbReference>
<organism evidence="5 6">
    <name type="scientific">Synchytrium microbalum</name>
    <dbReference type="NCBI Taxonomy" id="1806994"/>
    <lineage>
        <taxon>Eukaryota</taxon>
        <taxon>Fungi</taxon>
        <taxon>Fungi incertae sedis</taxon>
        <taxon>Chytridiomycota</taxon>
        <taxon>Chytridiomycota incertae sedis</taxon>
        <taxon>Chytridiomycetes</taxon>
        <taxon>Synchytriales</taxon>
        <taxon>Synchytriaceae</taxon>
        <taxon>Synchytrium</taxon>
    </lineage>
</organism>
<accession>A0A507BZ40</accession>
<keyword evidence="6" id="KW-1185">Reference proteome</keyword>
<feature type="region of interest" description="Disordered" evidence="3">
    <location>
        <begin position="1"/>
        <end position="32"/>
    </location>
</feature>
<dbReference type="Gene3D" id="1.10.238.230">
    <property type="match status" value="1"/>
</dbReference>
<gene>
    <name evidence="5" type="ORF">SmJEL517_g05581</name>
</gene>
<dbReference type="GeneID" id="42006804"/>
<sequence length="762" mass="85800">MESEDQQTTKELLPNTSLLRNSDNSSHHSSDIDLSASSVKMATLAGANINAPTIHTQHSNSPPLQSPLILVDTAMSDLDPFPSYMSPQHQTTPTHPSERESRTPPRSPKPSRSSRPISQHAPHSPHAMDIDGLPLSPSLEPTLAPFLTLRMEPPVSEAGAEMLLCQPSMEGDTDLENKVSQPHVEHLLWPEHRLSTTGPGDRNVKSQSDSGVDLTADVEGDVPMLDVPPAVSLHVIPPFYFPIGTNPDESSRKPDGLAQKQLFGVDSENLIGRGLSERDFEKVTERCQLPRYLNACLFRQCGGERDKPVFFQAFQQTWSALTTKFRGEDSLAFGVFKQNVNNFIEPEDIELVVTDVVHHHPGLVFLAPLPVFQARYVETVVARIFYGKTQNWNDRMTFAEFKKTGILNVIRNLENQDDINSTRDVFSYKHFYVIYCKFWELDSDHDMQIDRRALSRYDRSSIIPRVVTRIAEGAGRPVVGARNATTMGYRDFIWFILSNEDKRTPQGIEYWFRVLDTDGDGLISLHELQYFWEEQHAKMIENRLADPWKFDDFVCALLDLVKPVQKHAVSLHDLKKCGSASIFFDMIFDLKKYDSFIRRIDPAWREMDDVVVVDGRGRRVKLEGWDKFAERAYEELAIEESQQRNTNYRTTARYVYSDDDDDTAEVWSVNHRSSNSSTTGVTTTSTSPSLTATTSDEGNGSSNSSSNNAWSGGMFSHTDDDDAWEEDDDADVEPHEVSVAETIELSSSVDQPTETATSSPIF</sequence>
<dbReference type="InterPro" id="IPR041534">
    <property type="entry name" value="EF-hand_13"/>
</dbReference>
<feature type="region of interest" description="Disordered" evidence="3">
    <location>
        <begin position="669"/>
        <end position="762"/>
    </location>
</feature>
<dbReference type="PANTHER" id="PTHR14095">
    <property type="entry name" value="PHOSPHATASE 2A REGULATORY SUBUNIT-RELATED"/>
    <property type="match status" value="1"/>
</dbReference>
<dbReference type="InterPro" id="IPR002048">
    <property type="entry name" value="EF_hand_dom"/>
</dbReference>
<dbReference type="PROSITE" id="PS50222">
    <property type="entry name" value="EF_HAND_2"/>
    <property type="match status" value="1"/>
</dbReference>
<dbReference type="Proteomes" id="UP000319731">
    <property type="component" value="Unassembled WGS sequence"/>
</dbReference>
<keyword evidence="2" id="KW-0106">Calcium</keyword>
<reference evidence="5 6" key="1">
    <citation type="journal article" date="2019" name="Sci. Rep.">
        <title>Comparative genomics of chytrid fungi reveal insights into the obligate biotrophic and pathogenic lifestyle of Synchytrium endobioticum.</title>
        <authorList>
            <person name="van de Vossenberg B.T.L.H."/>
            <person name="Warris S."/>
            <person name="Nguyen H.D.T."/>
            <person name="van Gent-Pelzer M.P.E."/>
            <person name="Joly D.L."/>
            <person name="van de Geest H.C."/>
            <person name="Bonants P.J.M."/>
            <person name="Smith D.S."/>
            <person name="Levesque C.A."/>
            <person name="van der Lee T.A.J."/>
        </authorList>
    </citation>
    <scope>NUCLEOTIDE SEQUENCE [LARGE SCALE GENOMIC DNA]</scope>
    <source>
        <strain evidence="5 6">JEL517</strain>
    </source>
</reference>
<dbReference type="AlphaFoldDB" id="A0A507BZ40"/>
<feature type="compositionally biased region" description="Polar residues" evidence="3">
    <location>
        <begin position="744"/>
        <end position="762"/>
    </location>
</feature>
<dbReference type="RefSeq" id="XP_031022546.1">
    <property type="nucleotide sequence ID" value="XM_031171507.1"/>
</dbReference>
<comment type="caution">
    <text evidence="5">The sequence shown here is derived from an EMBL/GenBank/DDBJ whole genome shotgun (WGS) entry which is preliminary data.</text>
</comment>
<feature type="domain" description="EF-hand" evidence="4">
    <location>
        <begin position="503"/>
        <end position="538"/>
    </location>
</feature>
<keyword evidence="1" id="KW-0479">Metal-binding</keyword>
<dbReference type="InterPro" id="IPR011992">
    <property type="entry name" value="EF-hand-dom_pair"/>
</dbReference>
<dbReference type="GO" id="GO:0019888">
    <property type="term" value="F:protein phosphatase regulator activity"/>
    <property type="evidence" value="ECO:0007669"/>
    <property type="project" value="TreeGrafter"/>
</dbReference>
<evidence type="ECO:0000256" key="3">
    <source>
        <dbReference type="SAM" id="MobiDB-lite"/>
    </source>
</evidence>
<dbReference type="OrthoDB" id="5586at2759"/>
<protein>
    <recommendedName>
        <fullName evidence="4">EF-hand domain-containing protein</fullName>
    </recommendedName>
</protein>
<feature type="compositionally biased region" description="Acidic residues" evidence="3">
    <location>
        <begin position="719"/>
        <end position="731"/>
    </location>
</feature>
<dbReference type="FunFam" id="1.10.238.10:FF:000025">
    <property type="entry name" value="serine/threonine-protein phosphatase 2A regulatory subunit B'' subunit alpha"/>
    <property type="match status" value="1"/>
</dbReference>
<evidence type="ECO:0000313" key="5">
    <source>
        <dbReference type="EMBL" id="TPX31016.1"/>
    </source>
</evidence>
<evidence type="ECO:0000256" key="2">
    <source>
        <dbReference type="ARBA" id="ARBA00022837"/>
    </source>
</evidence>
<evidence type="ECO:0000313" key="6">
    <source>
        <dbReference type="Proteomes" id="UP000319731"/>
    </source>
</evidence>
<dbReference type="Gene3D" id="1.10.238.10">
    <property type="entry name" value="EF-hand"/>
    <property type="match status" value="1"/>
</dbReference>
<dbReference type="Pfam" id="PF17958">
    <property type="entry name" value="EF-hand_13"/>
    <property type="match status" value="1"/>
</dbReference>
<evidence type="ECO:0000259" key="4">
    <source>
        <dbReference type="PROSITE" id="PS50222"/>
    </source>
</evidence>
<feature type="region of interest" description="Disordered" evidence="3">
    <location>
        <begin position="79"/>
        <end position="136"/>
    </location>
</feature>
<feature type="compositionally biased region" description="Low complexity" evidence="3">
    <location>
        <begin position="673"/>
        <end position="713"/>
    </location>
</feature>
<dbReference type="Pfam" id="PF13499">
    <property type="entry name" value="EF-hand_7"/>
    <property type="match status" value="1"/>
</dbReference>